<sequence>MTNKVIKGYCLTGTKRFHPGEAEAVTENSAIIEMTVPEPEEGEILAETLYTAICGSDVSATLSKSNFDWIQRPRVIGHETCARVLKLGPGYKGTLKVGDLFVPVAQLGCRKEDCPGCRGGKWNLCPDKTILGYHRDGAFGQQMTLEADRVVPLIDGLDPVFGAIVEPVSVAVNAIYSKCDIKPGMDVLVTGCGIMGLISAELARAAGARVAITGVEQDRNVRLKAARERGITTMIVSPENPLLKQLEQGVKDADGRLFGTKGKVDLVIECSGIALVLAEAIYAVKPEHDVCTIATYPDKVLLDSTYITRQSLNIKGVMGSYKDNFLVAQKLLLQNVFPAKHYINLYDFANINQAFADSIKAQTTKAVIKMN</sequence>
<dbReference type="InterPro" id="IPR050129">
    <property type="entry name" value="Zn_alcohol_dh"/>
</dbReference>
<dbReference type="InterPro" id="IPR036291">
    <property type="entry name" value="NAD(P)-bd_dom_sf"/>
</dbReference>
<dbReference type="AlphaFoldDB" id="A0A5J4S6W6"/>
<dbReference type="InterPro" id="IPR013154">
    <property type="entry name" value="ADH-like_N"/>
</dbReference>
<proteinExistence type="predicted"/>
<gene>
    <name evidence="4" type="ORF">EZS27_010378</name>
</gene>
<evidence type="ECO:0000259" key="3">
    <source>
        <dbReference type="Pfam" id="PF08240"/>
    </source>
</evidence>
<dbReference type="EMBL" id="SNRY01000362">
    <property type="protein sequence ID" value="KAA6341834.1"/>
    <property type="molecule type" value="Genomic_DNA"/>
</dbReference>
<protein>
    <submittedName>
        <fullName evidence="4">L-threonine 3-dehydrogenase</fullName>
        <ecNumber evidence="4">1.1.1.103</ecNumber>
    </submittedName>
</protein>
<dbReference type="Gene3D" id="3.90.180.10">
    <property type="entry name" value="Medium-chain alcohol dehydrogenases, catalytic domain"/>
    <property type="match status" value="1"/>
</dbReference>
<dbReference type="InterPro" id="IPR013149">
    <property type="entry name" value="ADH-like_C"/>
</dbReference>
<keyword evidence="1 4" id="KW-0560">Oxidoreductase</keyword>
<dbReference type="Gene3D" id="3.40.50.720">
    <property type="entry name" value="NAD(P)-binding Rossmann-like Domain"/>
    <property type="match status" value="1"/>
</dbReference>
<dbReference type="SUPFAM" id="SSF50129">
    <property type="entry name" value="GroES-like"/>
    <property type="match status" value="1"/>
</dbReference>
<dbReference type="Pfam" id="PF08240">
    <property type="entry name" value="ADH_N"/>
    <property type="match status" value="1"/>
</dbReference>
<dbReference type="SUPFAM" id="SSF51735">
    <property type="entry name" value="NAD(P)-binding Rossmann-fold domains"/>
    <property type="match status" value="1"/>
</dbReference>
<organism evidence="4">
    <name type="scientific">termite gut metagenome</name>
    <dbReference type="NCBI Taxonomy" id="433724"/>
    <lineage>
        <taxon>unclassified sequences</taxon>
        <taxon>metagenomes</taxon>
        <taxon>organismal metagenomes</taxon>
    </lineage>
</organism>
<reference evidence="4" key="1">
    <citation type="submission" date="2019-03" db="EMBL/GenBank/DDBJ databases">
        <title>Single cell metagenomics reveals metabolic interactions within the superorganism composed of flagellate Streblomastix strix and complex community of Bacteroidetes bacteria on its surface.</title>
        <authorList>
            <person name="Treitli S.C."/>
            <person name="Kolisko M."/>
            <person name="Husnik F."/>
            <person name="Keeling P."/>
            <person name="Hampl V."/>
        </authorList>
    </citation>
    <scope>NUCLEOTIDE SEQUENCE</scope>
    <source>
        <strain evidence="4">STM</strain>
    </source>
</reference>
<dbReference type="PANTHER" id="PTHR43401">
    <property type="entry name" value="L-THREONINE 3-DEHYDROGENASE"/>
    <property type="match status" value="1"/>
</dbReference>
<comment type="caution">
    <text evidence="4">The sequence shown here is derived from an EMBL/GenBank/DDBJ whole genome shotgun (WGS) entry which is preliminary data.</text>
</comment>
<dbReference type="EC" id="1.1.1.103" evidence="4"/>
<dbReference type="InterPro" id="IPR011032">
    <property type="entry name" value="GroES-like_sf"/>
</dbReference>
<dbReference type="Pfam" id="PF00107">
    <property type="entry name" value="ADH_zinc_N"/>
    <property type="match status" value="1"/>
</dbReference>
<feature type="domain" description="Alcohol dehydrogenase-like C-terminal" evidence="2">
    <location>
        <begin position="196"/>
        <end position="325"/>
    </location>
</feature>
<dbReference type="PANTHER" id="PTHR43401:SF3">
    <property type="entry name" value="L-GALACTONATE-5-DEHYDROGENASE"/>
    <property type="match status" value="1"/>
</dbReference>
<name>A0A5J4S6W6_9ZZZZ</name>
<accession>A0A5J4S6W6</accession>
<feature type="domain" description="Alcohol dehydrogenase-like N-terminal" evidence="3">
    <location>
        <begin position="41"/>
        <end position="153"/>
    </location>
</feature>
<evidence type="ECO:0000256" key="1">
    <source>
        <dbReference type="ARBA" id="ARBA00023002"/>
    </source>
</evidence>
<dbReference type="GO" id="GO:0008743">
    <property type="term" value="F:L-threonine 3-dehydrogenase activity"/>
    <property type="evidence" value="ECO:0007669"/>
    <property type="project" value="UniProtKB-EC"/>
</dbReference>
<evidence type="ECO:0000313" key="4">
    <source>
        <dbReference type="EMBL" id="KAA6341834.1"/>
    </source>
</evidence>
<evidence type="ECO:0000259" key="2">
    <source>
        <dbReference type="Pfam" id="PF00107"/>
    </source>
</evidence>